<keyword evidence="6" id="KW-0598">Phosphotransferase system</keyword>
<feature type="active site" description="Phosphocysteine intermediate; for EIIB activity" evidence="11">
    <location>
        <position position="28"/>
    </location>
</feature>
<dbReference type="InterPro" id="IPR013013">
    <property type="entry name" value="PTS_EIIC_1"/>
</dbReference>
<keyword evidence="5" id="KW-0808">Transferase</keyword>
<evidence type="ECO:0000256" key="1">
    <source>
        <dbReference type="ARBA" id="ARBA00004651"/>
    </source>
</evidence>
<dbReference type="InterPro" id="IPR001996">
    <property type="entry name" value="PTS_IIB_1"/>
</dbReference>
<reference evidence="16" key="1">
    <citation type="journal article" date="2019" name="Int. J. Syst. Evol. Microbiol.">
        <title>The Global Catalogue of Microorganisms (GCM) 10K type strain sequencing project: providing services to taxonomists for standard genome sequencing and annotation.</title>
        <authorList>
            <consortium name="The Broad Institute Genomics Platform"/>
            <consortium name="The Broad Institute Genome Sequencing Center for Infectious Disease"/>
            <person name="Wu L."/>
            <person name="Ma J."/>
        </authorList>
    </citation>
    <scope>NUCLEOTIDE SEQUENCE [LARGE SCALE GENOMIC DNA]</scope>
    <source>
        <strain evidence="16">CCM 8897</strain>
    </source>
</reference>
<dbReference type="PANTHER" id="PTHR30175:SF4">
    <property type="entry name" value="PTS SYSTEM TREHALOSE-SPECIFIC EIIBC COMPONENT"/>
    <property type="match status" value="1"/>
</dbReference>
<dbReference type="Pfam" id="PF00367">
    <property type="entry name" value="PTS_EIIB"/>
    <property type="match status" value="1"/>
</dbReference>
<dbReference type="InterPro" id="IPR050558">
    <property type="entry name" value="PTS_Sugar-Specific_Components"/>
</dbReference>
<evidence type="ECO:0000256" key="8">
    <source>
        <dbReference type="ARBA" id="ARBA00022777"/>
    </source>
</evidence>
<dbReference type="InterPro" id="IPR018113">
    <property type="entry name" value="PTrfase_EIIB_Cys"/>
</dbReference>
<feature type="transmembrane region" description="Helical" evidence="12">
    <location>
        <begin position="114"/>
        <end position="135"/>
    </location>
</feature>
<feature type="transmembrane region" description="Helical" evidence="12">
    <location>
        <begin position="262"/>
        <end position="284"/>
    </location>
</feature>
<feature type="transmembrane region" description="Helical" evidence="12">
    <location>
        <begin position="189"/>
        <end position="212"/>
    </location>
</feature>
<evidence type="ECO:0000259" key="13">
    <source>
        <dbReference type="PROSITE" id="PS51098"/>
    </source>
</evidence>
<feature type="domain" description="PTS EIIC type-1" evidence="14">
    <location>
        <begin position="122"/>
        <end position="484"/>
    </location>
</feature>
<keyword evidence="10 12" id="KW-0472">Membrane</keyword>
<dbReference type="Proteomes" id="UP001596310">
    <property type="component" value="Unassembled WGS sequence"/>
</dbReference>
<evidence type="ECO:0000256" key="5">
    <source>
        <dbReference type="ARBA" id="ARBA00022679"/>
    </source>
</evidence>
<dbReference type="InterPro" id="IPR003352">
    <property type="entry name" value="PTS_EIIC"/>
</dbReference>
<feature type="transmembrane region" description="Helical" evidence="12">
    <location>
        <begin position="401"/>
        <end position="425"/>
    </location>
</feature>
<feature type="transmembrane region" description="Helical" evidence="12">
    <location>
        <begin position="344"/>
        <end position="366"/>
    </location>
</feature>
<evidence type="ECO:0000256" key="9">
    <source>
        <dbReference type="ARBA" id="ARBA00022989"/>
    </source>
</evidence>
<dbReference type="CDD" id="cd00212">
    <property type="entry name" value="PTS_IIB_glc"/>
    <property type="match status" value="1"/>
</dbReference>
<keyword evidence="8" id="KW-0418">Kinase</keyword>
<evidence type="ECO:0000313" key="16">
    <source>
        <dbReference type="Proteomes" id="UP001596310"/>
    </source>
</evidence>
<dbReference type="EMBL" id="JBHSSM010000024">
    <property type="protein sequence ID" value="MFC6316138.1"/>
    <property type="molecule type" value="Genomic_DNA"/>
</dbReference>
<keyword evidence="9 12" id="KW-1133">Transmembrane helix</keyword>
<dbReference type="PROSITE" id="PS01035">
    <property type="entry name" value="PTS_EIIB_TYPE_1_CYS"/>
    <property type="match status" value="1"/>
</dbReference>
<name>A0ABW1USY5_9LACO</name>
<dbReference type="InterPro" id="IPR036878">
    <property type="entry name" value="Glu_permease_IIB"/>
</dbReference>
<dbReference type="NCBIfam" id="TIGR00826">
    <property type="entry name" value="EIIB_glc"/>
    <property type="match status" value="1"/>
</dbReference>
<dbReference type="PROSITE" id="PS51103">
    <property type="entry name" value="PTS_EIIC_TYPE_1"/>
    <property type="match status" value="1"/>
</dbReference>
<gene>
    <name evidence="15" type="ORF">ACFQHW_11235</name>
</gene>
<protein>
    <submittedName>
        <fullName evidence="15">PTS transporter subunit EIIC</fullName>
    </submittedName>
</protein>
<evidence type="ECO:0000256" key="4">
    <source>
        <dbReference type="ARBA" id="ARBA00022597"/>
    </source>
</evidence>
<keyword evidence="2" id="KW-0813">Transport</keyword>
<evidence type="ECO:0000256" key="10">
    <source>
        <dbReference type="ARBA" id="ARBA00023136"/>
    </source>
</evidence>
<evidence type="ECO:0000313" key="15">
    <source>
        <dbReference type="EMBL" id="MFC6316138.1"/>
    </source>
</evidence>
<keyword evidence="7 12" id="KW-0812">Transmembrane</keyword>
<evidence type="ECO:0000256" key="11">
    <source>
        <dbReference type="PROSITE-ProRule" id="PRU00421"/>
    </source>
</evidence>
<feature type="transmembrane region" description="Helical" evidence="12">
    <location>
        <begin position="445"/>
        <end position="464"/>
    </location>
</feature>
<evidence type="ECO:0000256" key="6">
    <source>
        <dbReference type="ARBA" id="ARBA00022683"/>
    </source>
</evidence>
<keyword evidence="4" id="KW-0762">Sugar transport</keyword>
<evidence type="ECO:0000256" key="2">
    <source>
        <dbReference type="ARBA" id="ARBA00022448"/>
    </source>
</evidence>
<keyword evidence="3" id="KW-1003">Cell membrane</keyword>
<organism evidence="15 16">
    <name type="scientific">Lapidilactobacillus achengensis</name>
    <dbReference type="NCBI Taxonomy" id="2486000"/>
    <lineage>
        <taxon>Bacteria</taxon>
        <taxon>Bacillati</taxon>
        <taxon>Bacillota</taxon>
        <taxon>Bacilli</taxon>
        <taxon>Lactobacillales</taxon>
        <taxon>Lactobacillaceae</taxon>
        <taxon>Lapidilactobacillus</taxon>
    </lineage>
</organism>
<evidence type="ECO:0000259" key="14">
    <source>
        <dbReference type="PROSITE" id="PS51103"/>
    </source>
</evidence>
<dbReference type="Gene3D" id="3.30.1360.60">
    <property type="entry name" value="Glucose permease domain IIB"/>
    <property type="match status" value="1"/>
</dbReference>
<evidence type="ECO:0000256" key="7">
    <source>
        <dbReference type="ARBA" id="ARBA00022692"/>
    </source>
</evidence>
<evidence type="ECO:0000256" key="3">
    <source>
        <dbReference type="ARBA" id="ARBA00022475"/>
    </source>
</evidence>
<dbReference type="PROSITE" id="PS51098">
    <property type="entry name" value="PTS_EIIB_TYPE_1"/>
    <property type="match status" value="1"/>
</dbReference>
<dbReference type="SUPFAM" id="SSF55604">
    <property type="entry name" value="Glucose permease domain IIB"/>
    <property type="match status" value="1"/>
</dbReference>
<dbReference type="PANTHER" id="PTHR30175">
    <property type="entry name" value="PHOSPHOTRANSFERASE SYSTEM TRANSPORT PROTEIN"/>
    <property type="match status" value="1"/>
</dbReference>
<comment type="subcellular location">
    <subcellularLocation>
        <location evidence="1">Cell membrane</location>
        <topology evidence="1">Multi-pass membrane protein</topology>
    </subcellularLocation>
</comment>
<accession>A0ABW1USY5</accession>
<feature type="domain" description="PTS EIIB type-1" evidence="13">
    <location>
        <begin position="6"/>
        <end position="89"/>
    </location>
</feature>
<dbReference type="Pfam" id="PF02378">
    <property type="entry name" value="PTS_EIIC"/>
    <property type="match status" value="1"/>
</dbReference>
<proteinExistence type="predicted"/>
<evidence type="ECO:0000256" key="12">
    <source>
        <dbReference type="SAM" id="Phobius"/>
    </source>
</evidence>
<keyword evidence="16" id="KW-1185">Reference proteome</keyword>
<feature type="transmembrane region" description="Helical" evidence="12">
    <location>
        <begin position="155"/>
        <end position="177"/>
    </location>
</feature>
<dbReference type="RefSeq" id="WP_125597171.1">
    <property type="nucleotide sequence ID" value="NZ_JBHSSM010000024.1"/>
</dbReference>
<comment type="caution">
    <text evidence="15">The sequence shown here is derived from an EMBL/GenBank/DDBJ whole genome shotgun (WGS) entry which is preliminary data.</text>
</comment>
<sequence length="485" mass="51998">MAQNLQPAATAIVAAIGGRANIELLTHCVTRLRFVLKDESKVDETALKNVDLVKGCFKAGGQFQVVIGPGLVDKLFDVVQQQTGLQQADKEELKKVEESKENFLQRGLKIFSDVFIPLLPAIVGAGILLGVGNILTASGIFGPKALVVTYPQIKGLADMILMVANTAFTYIPVLVAWSATKRFGGNPMLGILLGLVLINADLLTGTQMASVISGAVKPEYWNIFGLNIMKLGYQNSVLPPLVASWVLVFLEKWLKKVVPDVLQLIVVAPVAILITSFLTFLVIGPVMNQIATWITDGVMALFNASPILAGLLFGLLWEPLVVTGMHYAFIAVNIQLIASTQQSSMLAIITIVCVAEAGADFAMAMLARNKKQKSIAVSAGTSALLGVTEPSMFGVTIPARYPFICSIATAGLAGAMIMVFKEYAVSLGPSGPLSFVIIPAQFWPWHYLIMAGAFVISLGTTYAYGRVLARRTVTEEDTIPAEEQI</sequence>